<evidence type="ECO:0000313" key="3">
    <source>
        <dbReference type="Proteomes" id="UP000177587"/>
    </source>
</evidence>
<organism evidence="2 3">
    <name type="scientific">Candidatus Liptonbacteria bacterium RIFOXYD1_FULL_36_11</name>
    <dbReference type="NCBI Taxonomy" id="1798656"/>
    <lineage>
        <taxon>Bacteria</taxon>
        <taxon>Candidatus Liptoniibacteriota</taxon>
    </lineage>
</organism>
<keyword evidence="1" id="KW-0472">Membrane</keyword>
<gene>
    <name evidence="2" type="ORF">A2604_02600</name>
</gene>
<feature type="transmembrane region" description="Helical" evidence="1">
    <location>
        <begin position="12"/>
        <end position="34"/>
    </location>
</feature>
<protein>
    <submittedName>
        <fullName evidence="2">Uncharacterized protein</fullName>
    </submittedName>
</protein>
<name>A0A1G2CP48_9BACT</name>
<evidence type="ECO:0000256" key="1">
    <source>
        <dbReference type="SAM" id="Phobius"/>
    </source>
</evidence>
<accession>A0A1G2CP48</accession>
<dbReference type="AlphaFoldDB" id="A0A1G2CP48"/>
<comment type="caution">
    <text evidence="2">The sequence shown here is derived from an EMBL/GenBank/DDBJ whole genome shotgun (WGS) entry which is preliminary data.</text>
</comment>
<evidence type="ECO:0000313" key="2">
    <source>
        <dbReference type="EMBL" id="OGZ03174.1"/>
    </source>
</evidence>
<reference evidence="2 3" key="1">
    <citation type="journal article" date="2016" name="Nat. Commun.">
        <title>Thousands of microbial genomes shed light on interconnected biogeochemical processes in an aquifer system.</title>
        <authorList>
            <person name="Anantharaman K."/>
            <person name="Brown C.T."/>
            <person name="Hug L.A."/>
            <person name="Sharon I."/>
            <person name="Castelle C.J."/>
            <person name="Probst A.J."/>
            <person name="Thomas B.C."/>
            <person name="Singh A."/>
            <person name="Wilkins M.J."/>
            <person name="Karaoz U."/>
            <person name="Brodie E.L."/>
            <person name="Williams K.H."/>
            <person name="Hubbard S.S."/>
            <person name="Banfield J.F."/>
        </authorList>
    </citation>
    <scope>NUCLEOTIDE SEQUENCE [LARGE SCALE GENOMIC DNA]</scope>
</reference>
<dbReference type="Proteomes" id="UP000177587">
    <property type="component" value="Unassembled WGS sequence"/>
</dbReference>
<keyword evidence="1" id="KW-1133">Transmembrane helix</keyword>
<sequence length="120" mass="13583">MLPQYTKYKKGLGVVLGVILIFVIAYLAVFGRALSQKENHIGIVFALPKVILGSGVARIDEKTYLSKNSISFVQVMEKQGFTYTEQLGASYFFEKDEDSYLSIGRMYSSHFMVFTYPTKN</sequence>
<dbReference type="STRING" id="1798656.A2604_02600"/>
<dbReference type="EMBL" id="MHLG01000027">
    <property type="protein sequence ID" value="OGZ03174.1"/>
    <property type="molecule type" value="Genomic_DNA"/>
</dbReference>
<proteinExistence type="predicted"/>
<keyword evidence="1" id="KW-0812">Transmembrane</keyword>